<dbReference type="EMBL" id="JAKMXF010000144">
    <property type="protein sequence ID" value="KAI6656456.1"/>
    <property type="molecule type" value="Genomic_DNA"/>
</dbReference>
<comment type="similarity">
    <text evidence="2">Belongs to the NPC2 family.</text>
</comment>
<dbReference type="PANTHER" id="PTHR11306">
    <property type="entry name" value="NIEMANN PICK TYPE C2 PROTEIN NPC2-RELATED"/>
    <property type="match status" value="1"/>
</dbReference>
<protein>
    <submittedName>
        <fullName evidence="6">Phosphatidylglycerol/phosphatidylinositol transfer protein</fullName>
    </submittedName>
</protein>
<dbReference type="Proteomes" id="UP001165289">
    <property type="component" value="Unassembled WGS sequence"/>
</dbReference>
<dbReference type="InterPro" id="IPR014756">
    <property type="entry name" value="Ig_E-set"/>
</dbReference>
<keyword evidence="7" id="KW-1185">Reference proteome</keyword>
<feature type="chain" id="PRO_5043843482" evidence="4">
    <location>
        <begin position="20"/>
        <end position="171"/>
    </location>
</feature>
<evidence type="ECO:0000256" key="1">
    <source>
        <dbReference type="ARBA" id="ARBA00002053"/>
    </source>
</evidence>
<organism evidence="6 7">
    <name type="scientific">Oopsacas minuta</name>
    <dbReference type="NCBI Taxonomy" id="111878"/>
    <lineage>
        <taxon>Eukaryota</taxon>
        <taxon>Metazoa</taxon>
        <taxon>Porifera</taxon>
        <taxon>Hexactinellida</taxon>
        <taxon>Hexasterophora</taxon>
        <taxon>Lyssacinosida</taxon>
        <taxon>Leucopsacidae</taxon>
        <taxon>Oopsacas</taxon>
    </lineage>
</organism>
<dbReference type="SMART" id="SM00737">
    <property type="entry name" value="ML"/>
    <property type="match status" value="1"/>
</dbReference>
<dbReference type="SUPFAM" id="SSF81296">
    <property type="entry name" value="E set domains"/>
    <property type="match status" value="1"/>
</dbReference>
<evidence type="ECO:0000313" key="7">
    <source>
        <dbReference type="Proteomes" id="UP001165289"/>
    </source>
</evidence>
<comment type="function">
    <text evidence="1">Catalyzes the intermembrane transfer of phosphatidylglycerol and phosphatidylinositol.</text>
</comment>
<evidence type="ECO:0000256" key="2">
    <source>
        <dbReference type="ARBA" id="ARBA00006370"/>
    </source>
</evidence>
<gene>
    <name evidence="6" type="ORF">LOD99_1252</name>
</gene>
<reference evidence="6 7" key="1">
    <citation type="journal article" date="2023" name="BMC Biol.">
        <title>The compact genome of the sponge Oopsacas minuta (Hexactinellida) is lacking key metazoan core genes.</title>
        <authorList>
            <person name="Santini S."/>
            <person name="Schenkelaars Q."/>
            <person name="Jourda C."/>
            <person name="Duchesne M."/>
            <person name="Belahbib H."/>
            <person name="Rocher C."/>
            <person name="Selva M."/>
            <person name="Riesgo A."/>
            <person name="Vervoort M."/>
            <person name="Leys S.P."/>
            <person name="Kodjabachian L."/>
            <person name="Le Bivic A."/>
            <person name="Borchiellini C."/>
            <person name="Claverie J.M."/>
            <person name="Renard E."/>
        </authorList>
    </citation>
    <scope>NUCLEOTIDE SEQUENCE [LARGE SCALE GENOMIC DNA]</scope>
    <source>
        <strain evidence="6">SPO-2</strain>
    </source>
</reference>
<accession>A0AAV7K8A2</accession>
<dbReference type="PANTHER" id="PTHR11306:SF60">
    <property type="entry name" value="COUNTIN-3-RELATED"/>
    <property type="match status" value="1"/>
</dbReference>
<evidence type="ECO:0000256" key="3">
    <source>
        <dbReference type="ARBA" id="ARBA00022729"/>
    </source>
</evidence>
<feature type="domain" description="MD-2-related lipid-recognition" evidence="5">
    <location>
        <begin position="51"/>
        <end position="169"/>
    </location>
</feature>
<sequence>MKGSLFVLLLSVWVVLSMGKVSVIEYDVEILPAISLNAAIPVNVNEVGDIWTNCGKAGDGVEIISVKITPDPPKKGQNVTIVASVNVKEEITGGKVNAGIKWGIIHLNKSFDLCELVKKAGESCPIAAGKQIKTLTQVVPNNTPGGHYTGKITVQDQNGKELGCIGIDLHL</sequence>
<dbReference type="InterPro" id="IPR036846">
    <property type="entry name" value="GM2-AP_sf"/>
</dbReference>
<dbReference type="InterPro" id="IPR039670">
    <property type="entry name" value="NPC2-like"/>
</dbReference>
<proteinExistence type="inferred from homology"/>
<evidence type="ECO:0000256" key="4">
    <source>
        <dbReference type="SAM" id="SignalP"/>
    </source>
</evidence>
<dbReference type="AlphaFoldDB" id="A0AAV7K8A2"/>
<comment type="caution">
    <text evidence="6">The sequence shown here is derived from an EMBL/GenBank/DDBJ whole genome shotgun (WGS) entry which is preliminary data.</text>
</comment>
<dbReference type="Gene3D" id="2.70.220.10">
    <property type="entry name" value="Ganglioside GM2 activator"/>
    <property type="match status" value="1"/>
</dbReference>
<feature type="signal peptide" evidence="4">
    <location>
        <begin position="1"/>
        <end position="19"/>
    </location>
</feature>
<dbReference type="Pfam" id="PF02221">
    <property type="entry name" value="E1_DerP2_DerF2"/>
    <property type="match status" value="1"/>
</dbReference>
<dbReference type="InterPro" id="IPR003172">
    <property type="entry name" value="ML_dom"/>
</dbReference>
<dbReference type="GO" id="GO:0015918">
    <property type="term" value="P:sterol transport"/>
    <property type="evidence" value="ECO:0007669"/>
    <property type="project" value="InterPro"/>
</dbReference>
<keyword evidence="3 4" id="KW-0732">Signal</keyword>
<evidence type="ECO:0000259" key="5">
    <source>
        <dbReference type="SMART" id="SM00737"/>
    </source>
</evidence>
<name>A0AAV7K8A2_9METZ</name>
<dbReference type="GO" id="GO:0032934">
    <property type="term" value="F:sterol binding"/>
    <property type="evidence" value="ECO:0007669"/>
    <property type="project" value="InterPro"/>
</dbReference>
<evidence type="ECO:0000313" key="6">
    <source>
        <dbReference type="EMBL" id="KAI6656456.1"/>
    </source>
</evidence>